<feature type="domain" description="NmrA-like" evidence="3">
    <location>
        <begin position="59"/>
        <end position="223"/>
    </location>
</feature>
<dbReference type="Gene3D" id="3.40.50.720">
    <property type="entry name" value="NAD(P)-binding Rossmann-like Domain"/>
    <property type="match status" value="2"/>
</dbReference>
<dbReference type="STRING" id="1314781.A0A165KQZ1"/>
<protein>
    <submittedName>
        <fullName evidence="4">NAD(P)-binding protein</fullName>
    </submittedName>
</protein>
<evidence type="ECO:0000313" key="4">
    <source>
        <dbReference type="EMBL" id="KZV96716.1"/>
    </source>
</evidence>
<evidence type="ECO:0000313" key="5">
    <source>
        <dbReference type="Proteomes" id="UP000077266"/>
    </source>
</evidence>
<proteinExistence type="inferred from homology"/>
<keyword evidence="5" id="KW-1185">Reference proteome</keyword>
<name>A0A165KQZ1_EXIGL</name>
<dbReference type="PANTHER" id="PTHR42748">
    <property type="entry name" value="NITROGEN METABOLITE REPRESSION PROTEIN NMRA FAMILY MEMBER"/>
    <property type="match status" value="1"/>
</dbReference>
<organism evidence="4 5">
    <name type="scientific">Exidia glandulosa HHB12029</name>
    <dbReference type="NCBI Taxonomy" id="1314781"/>
    <lineage>
        <taxon>Eukaryota</taxon>
        <taxon>Fungi</taxon>
        <taxon>Dikarya</taxon>
        <taxon>Basidiomycota</taxon>
        <taxon>Agaricomycotina</taxon>
        <taxon>Agaricomycetes</taxon>
        <taxon>Auriculariales</taxon>
        <taxon>Exidiaceae</taxon>
        <taxon>Exidia</taxon>
    </lineage>
</organism>
<dbReference type="OrthoDB" id="419598at2759"/>
<dbReference type="AlphaFoldDB" id="A0A165KQZ1"/>
<sequence>MSSKQVVVVFGATGSQGGSGANYLLEDGSFAVRVVTRNADSASAQVWSLYPTIGDMIKMQAAEVPQGKALINAAKAVGVQHFVWSPFERVVLCGTRMSRISMGKQKTAVDDYLKASGIPRTSLYTSAYMEHLIRPISADLKMPEGSCVPFFSVDQMGGWALEAIKNPDKWIGKDMHLIGEHVPLTKLERVLAKSTGRKDVVKALTPEEFEAMGKSEDPFVKELLLNTKFYFEKCQPENSLYDLELALRGYPQAHDFEAFVTYSKRFKNFVESL</sequence>
<evidence type="ECO:0000259" key="3">
    <source>
        <dbReference type="Pfam" id="PF05368"/>
    </source>
</evidence>
<dbReference type="InterPro" id="IPR036291">
    <property type="entry name" value="NAD(P)-bd_dom_sf"/>
</dbReference>
<evidence type="ECO:0000256" key="2">
    <source>
        <dbReference type="ARBA" id="ARBA00022857"/>
    </source>
</evidence>
<dbReference type="InterPro" id="IPR051164">
    <property type="entry name" value="NmrA-like_oxidored"/>
</dbReference>
<dbReference type="InterPro" id="IPR008030">
    <property type="entry name" value="NmrA-like"/>
</dbReference>
<evidence type="ECO:0000256" key="1">
    <source>
        <dbReference type="ARBA" id="ARBA00006328"/>
    </source>
</evidence>
<gene>
    <name evidence="4" type="ORF">EXIGLDRAFT_704920</name>
</gene>
<dbReference type="InParanoid" id="A0A165KQZ1"/>
<comment type="similarity">
    <text evidence="1">Belongs to the NmrA-type oxidoreductase family.</text>
</comment>
<dbReference type="PANTHER" id="PTHR42748:SF7">
    <property type="entry name" value="NMRA LIKE REDOX SENSOR 1-RELATED"/>
    <property type="match status" value="1"/>
</dbReference>
<dbReference type="Pfam" id="PF05368">
    <property type="entry name" value="NmrA"/>
    <property type="match status" value="1"/>
</dbReference>
<reference evidence="4 5" key="1">
    <citation type="journal article" date="2016" name="Mol. Biol. Evol.">
        <title>Comparative Genomics of Early-Diverging Mushroom-Forming Fungi Provides Insights into the Origins of Lignocellulose Decay Capabilities.</title>
        <authorList>
            <person name="Nagy L.G."/>
            <person name="Riley R."/>
            <person name="Tritt A."/>
            <person name="Adam C."/>
            <person name="Daum C."/>
            <person name="Floudas D."/>
            <person name="Sun H."/>
            <person name="Yadav J.S."/>
            <person name="Pangilinan J."/>
            <person name="Larsson K.H."/>
            <person name="Matsuura K."/>
            <person name="Barry K."/>
            <person name="Labutti K."/>
            <person name="Kuo R."/>
            <person name="Ohm R.A."/>
            <person name="Bhattacharya S.S."/>
            <person name="Shirouzu T."/>
            <person name="Yoshinaga Y."/>
            <person name="Martin F.M."/>
            <person name="Grigoriev I.V."/>
            <person name="Hibbett D.S."/>
        </authorList>
    </citation>
    <scope>NUCLEOTIDE SEQUENCE [LARGE SCALE GENOMIC DNA]</scope>
    <source>
        <strain evidence="4 5">HHB12029</strain>
    </source>
</reference>
<keyword evidence="2" id="KW-0521">NADP</keyword>
<accession>A0A165KQZ1</accession>
<dbReference type="Proteomes" id="UP000077266">
    <property type="component" value="Unassembled WGS sequence"/>
</dbReference>
<dbReference type="SUPFAM" id="SSF51735">
    <property type="entry name" value="NAD(P)-binding Rossmann-fold domains"/>
    <property type="match status" value="1"/>
</dbReference>
<dbReference type="EMBL" id="KV425939">
    <property type="protein sequence ID" value="KZV96716.1"/>
    <property type="molecule type" value="Genomic_DNA"/>
</dbReference>